<proteinExistence type="predicted"/>
<gene>
    <name evidence="2" type="ORF">GCM10025868_35400</name>
</gene>
<reference evidence="3" key="1">
    <citation type="journal article" date="2019" name="Int. J. Syst. Evol. Microbiol.">
        <title>The Global Catalogue of Microorganisms (GCM) 10K type strain sequencing project: providing services to taxonomists for standard genome sequencing and annotation.</title>
        <authorList>
            <consortium name="The Broad Institute Genomics Platform"/>
            <consortium name="The Broad Institute Genome Sequencing Center for Infectious Disease"/>
            <person name="Wu L."/>
            <person name="Ma J."/>
        </authorList>
    </citation>
    <scope>NUCLEOTIDE SEQUENCE [LARGE SCALE GENOMIC DNA]</scope>
    <source>
        <strain evidence="3">NBRC 108730</strain>
    </source>
</reference>
<evidence type="ECO:0000313" key="3">
    <source>
        <dbReference type="Proteomes" id="UP001157017"/>
    </source>
</evidence>
<comment type="caution">
    <text evidence="2">The sequence shown here is derived from an EMBL/GenBank/DDBJ whole genome shotgun (WGS) entry which is preliminary data.</text>
</comment>
<keyword evidence="1" id="KW-0812">Transmembrane</keyword>
<organism evidence="2 3">
    <name type="scientific">Angustibacter aerolatus</name>
    <dbReference type="NCBI Taxonomy" id="1162965"/>
    <lineage>
        <taxon>Bacteria</taxon>
        <taxon>Bacillati</taxon>
        <taxon>Actinomycetota</taxon>
        <taxon>Actinomycetes</taxon>
        <taxon>Kineosporiales</taxon>
        <taxon>Kineosporiaceae</taxon>
    </lineage>
</organism>
<protein>
    <recommendedName>
        <fullName evidence="4">ComEC/Rec2-related protein domain-containing protein</fullName>
    </recommendedName>
</protein>
<evidence type="ECO:0008006" key="4">
    <source>
        <dbReference type="Google" id="ProtNLM"/>
    </source>
</evidence>
<evidence type="ECO:0000313" key="2">
    <source>
        <dbReference type="EMBL" id="GMA88290.1"/>
    </source>
</evidence>
<feature type="transmembrane region" description="Helical" evidence="1">
    <location>
        <begin position="89"/>
        <end position="117"/>
    </location>
</feature>
<keyword evidence="3" id="KW-1185">Reference proteome</keyword>
<dbReference type="EMBL" id="BSUZ01000001">
    <property type="protein sequence ID" value="GMA88290.1"/>
    <property type="molecule type" value="Genomic_DNA"/>
</dbReference>
<feature type="transmembrane region" description="Helical" evidence="1">
    <location>
        <begin position="137"/>
        <end position="155"/>
    </location>
</feature>
<accession>A0ABQ6JJ71</accession>
<name>A0ABQ6JJ71_9ACTN</name>
<sequence length="163" mass="17066">MALATWLGRQDAISVPLVQDRVPVPLLTTLVSAVVVLTPYAAFPDLEPTLPREHGLRVVRVLGGTALGVVTLLPTLTGVGEPIGPLLRLLLVLTTIGLLSVAAFGDLGWSIPLLAGLAALMSDNGPAQPVTSRLVQAPWWLLLLGWLVAATVLVLRGPRAPTT</sequence>
<keyword evidence="1" id="KW-1133">Transmembrane helix</keyword>
<keyword evidence="1" id="KW-0472">Membrane</keyword>
<feature type="transmembrane region" description="Helical" evidence="1">
    <location>
        <begin position="55"/>
        <end position="77"/>
    </location>
</feature>
<feature type="transmembrane region" description="Helical" evidence="1">
    <location>
        <begin position="24"/>
        <end position="43"/>
    </location>
</feature>
<dbReference type="Proteomes" id="UP001157017">
    <property type="component" value="Unassembled WGS sequence"/>
</dbReference>
<evidence type="ECO:0000256" key="1">
    <source>
        <dbReference type="SAM" id="Phobius"/>
    </source>
</evidence>